<reference evidence="1 2" key="1">
    <citation type="journal article" date="2012" name="Science">
        <title>The Paleozoic origin of enzymatic lignin decomposition reconstructed from 31 fungal genomes.</title>
        <authorList>
            <person name="Floudas D."/>
            <person name="Binder M."/>
            <person name="Riley R."/>
            <person name="Barry K."/>
            <person name="Blanchette R.A."/>
            <person name="Henrissat B."/>
            <person name="Martinez A.T."/>
            <person name="Otillar R."/>
            <person name="Spatafora J.W."/>
            <person name="Yadav J.S."/>
            <person name="Aerts A."/>
            <person name="Benoit I."/>
            <person name="Boyd A."/>
            <person name="Carlson A."/>
            <person name="Copeland A."/>
            <person name="Coutinho P.M."/>
            <person name="de Vries R.P."/>
            <person name="Ferreira P."/>
            <person name="Findley K."/>
            <person name="Foster B."/>
            <person name="Gaskell J."/>
            <person name="Glotzer D."/>
            <person name="Gorecki P."/>
            <person name="Heitman J."/>
            <person name="Hesse C."/>
            <person name="Hori C."/>
            <person name="Igarashi K."/>
            <person name="Jurgens J.A."/>
            <person name="Kallen N."/>
            <person name="Kersten P."/>
            <person name="Kohler A."/>
            <person name="Kuees U."/>
            <person name="Kumar T.K.A."/>
            <person name="Kuo A."/>
            <person name="LaButti K."/>
            <person name="Larrondo L.F."/>
            <person name="Lindquist E."/>
            <person name="Ling A."/>
            <person name="Lombard V."/>
            <person name="Lucas S."/>
            <person name="Lundell T."/>
            <person name="Martin R."/>
            <person name="McLaughlin D.J."/>
            <person name="Morgenstern I."/>
            <person name="Morin E."/>
            <person name="Murat C."/>
            <person name="Nagy L.G."/>
            <person name="Nolan M."/>
            <person name="Ohm R.A."/>
            <person name="Patyshakuliyeva A."/>
            <person name="Rokas A."/>
            <person name="Ruiz-Duenas F.J."/>
            <person name="Sabat G."/>
            <person name="Salamov A."/>
            <person name="Samejima M."/>
            <person name="Schmutz J."/>
            <person name="Slot J.C."/>
            <person name="St John F."/>
            <person name="Stenlid J."/>
            <person name="Sun H."/>
            <person name="Sun S."/>
            <person name="Syed K."/>
            <person name="Tsang A."/>
            <person name="Wiebenga A."/>
            <person name="Young D."/>
            <person name="Pisabarro A."/>
            <person name="Eastwood D.C."/>
            <person name="Martin F."/>
            <person name="Cullen D."/>
            <person name="Grigoriev I.V."/>
            <person name="Hibbett D.S."/>
        </authorList>
    </citation>
    <scope>NUCLEOTIDE SEQUENCE [LARGE SCALE GENOMIC DNA]</scope>
    <source>
        <strain evidence="1 2">DJM-731 SS1</strain>
    </source>
</reference>
<name>M5G7B6_DACPD</name>
<protein>
    <submittedName>
        <fullName evidence="1">Uncharacterized protein</fullName>
    </submittedName>
</protein>
<proteinExistence type="predicted"/>
<dbReference type="HOGENOM" id="CLU_2967216_0_0_1"/>
<gene>
    <name evidence="1" type="ORF">DACRYDRAFT_22142</name>
</gene>
<dbReference type="AlphaFoldDB" id="M5G7B6"/>
<evidence type="ECO:0000313" key="2">
    <source>
        <dbReference type="Proteomes" id="UP000030653"/>
    </source>
</evidence>
<evidence type="ECO:0000313" key="1">
    <source>
        <dbReference type="EMBL" id="EJU01712.1"/>
    </source>
</evidence>
<dbReference type="RefSeq" id="XP_040628609.1">
    <property type="nucleotide sequence ID" value="XM_040772698.1"/>
</dbReference>
<dbReference type="GeneID" id="63687760"/>
<keyword evidence="2" id="KW-1185">Reference proteome</keyword>
<accession>M5G7B6</accession>
<dbReference type="EMBL" id="JH795863">
    <property type="protein sequence ID" value="EJU01712.1"/>
    <property type="molecule type" value="Genomic_DNA"/>
</dbReference>
<dbReference type="Proteomes" id="UP000030653">
    <property type="component" value="Unassembled WGS sequence"/>
</dbReference>
<sequence>MFRPTRLVQAIKSVLWSSKLNNPYGSDLAAKQAVEQQVLQHVNKNRKDIEERGASVLVI</sequence>
<organism evidence="1 2">
    <name type="scientific">Dacryopinax primogenitus (strain DJM 731)</name>
    <name type="common">Brown rot fungus</name>
    <dbReference type="NCBI Taxonomy" id="1858805"/>
    <lineage>
        <taxon>Eukaryota</taxon>
        <taxon>Fungi</taxon>
        <taxon>Dikarya</taxon>
        <taxon>Basidiomycota</taxon>
        <taxon>Agaricomycotina</taxon>
        <taxon>Dacrymycetes</taxon>
        <taxon>Dacrymycetales</taxon>
        <taxon>Dacrymycetaceae</taxon>
        <taxon>Dacryopinax</taxon>
    </lineage>
</organism>
<feature type="non-terminal residue" evidence="1">
    <location>
        <position position="59"/>
    </location>
</feature>